<evidence type="ECO:0000313" key="9">
    <source>
        <dbReference type="Proteomes" id="UP001056436"/>
    </source>
</evidence>
<dbReference type="Pfam" id="PF04082">
    <property type="entry name" value="Fungal_trans"/>
    <property type="match status" value="1"/>
</dbReference>
<keyword evidence="3" id="KW-0805">Transcription regulation</keyword>
<dbReference type="EMBL" id="SDAQ01000001">
    <property type="protein sequence ID" value="KAI3559160.1"/>
    <property type="molecule type" value="Genomic_DNA"/>
</dbReference>
<dbReference type="CDD" id="cd12148">
    <property type="entry name" value="fungal_TF_MHR"/>
    <property type="match status" value="1"/>
</dbReference>
<feature type="region of interest" description="Disordered" evidence="6">
    <location>
        <begin position="114"/>
        <end position="161"/>
    </location>
</feature>
<keyword evidence="9" id="KW-1185">Reference proteome</keyword>
<sequence length="750" mass="84640">METPNPYRASGRPRKGLQICFQCRNRKVRCDGAPGGCENCRRLKFHCSFAAPDQLPDAANSSTPSSSDPSHLRLEKRRVRTACIQCRDKKTKCCGTQPSCRRCSHRGVDCQYPDVSKSSSTRNPNSDLRHQPPATVRGGSENSMENRTSSMNRDSSVAHSPASSLGFELNSNKTIIKQHIDAFFDFVYPIPCYGFIHKATFCQSWAQDTYNPRLLKAMCGLTTRYIASGDSNRLQQATRWIQESEMQLFMRLSEPSMSDIEALMLTTLDHIIARRFSKMLVSACLAARLAFMMRLNYEDGRLSFLTQERRRRLMWGIYTMETLYSSGRTEFTGCPKETIHLQLPCHERSFTLDIPVMTEPLKPPENQCSLELGLMAYNIRVLDIRDRIQRLSHTITHHRKPLVECVSLLKGLVDELDALRRSLPPQFAFDKKNLFLRAYTPQRTPFVMFHTWWHQCQCDMYRFTIPGFREGLPVEELQTLPQDLVSFCRDKCLQHALAVANIMATVNEMGRDIFITDPALVMCTFHSARVISRLGSSQFANLPKDVLISKLKACSDILETPAEIYPTTKLLRGGIADLIHDVERDSGDSSPLRSNWEAEQPGSDNEATGAQQPGVERGTQGSVTEVYSKYSVTDEIRKLKFQQDGEEDRDEYQSNAPAIGVGADGVTPQQFLMTDMSKEHGPQPYMPMPQDLTANGFGFSEAGFGTSAAPYDVSMTLGFEPSYGECQPDLFLDTFMPLQNDWNMADSGCF</sequence>
<feature type="compositionally biased region" description="Polar residues" evidence="6">
    <location>
        <begin position="116"/>
        <end position="126"/>
    </location>
</feature>
<dbReference type="GO" id="GO:0005634">
    <property type="term" value="C:nucleus"/>
    <property type="evidence" value="ECO:0007669"/>
    <property type="project" value="UniProtKB-SubCell"/>
</dbReference>
<evidence type="ECO:0000313" key="8">
    <source>
        <dbReference type="EMBL" id="KAI3559160.1"/>
    </source>
</evidence>
<dbReference type="SUPFAM" id="SSF57701">
    <property type="entry name" value="Zn2/Cys6 DNA-binding domain"/>
    <property type="match status" value="2"/>
</dbReference>
<comment type="caution">
    <text evidence="8">The sequence shown here is derived from an EMBL/GenBank/DDBJ whole genome shotgun (WGS) entry which is preliminary data.</text>
</comment>
<feature type="region of interest" description="Disordered" evidence="6">
    <location>
        <begin position="583"/>
        <end position="623"/>
    </location>
</feature>
<organism evidence="8 9">
    <name type="scientific">Colletotrichum abscissum</name>
    <dbReference type="NCBI Taxonomy" id="1671311"/>
    <lineage>
        <taxon>Eukaryota</taxon>
        <taxon>Fungi</taxon>
        <taxon>Dikarya</taxon>
        <taxon>Ascomycota</taxon>
        <taxon>Pezizomycotina</taxon>
        <taxon>Sordariomycetes</taxon>
        <taxon>Hypocreomycetidae</taxon>
        <taxon>Glomerellales</taxon>
        <taxon>Glomerellaceae</taxon>
        <taxon>Colletotrichum</taxon>
        <taxon>Colletotrichum acutatum species complex</taxon>
    </lineage>
</organism>
<evidence type="ECO:0000259" key="7">
    <source>
        <dbReference type="PROSITE" id="PS50048"/>
    </source>
</evidence>
<dbReference type="GO" id="GO:0000981">
    <property type="term" value="F:DNA-binding transcription factor activity, RNA polymerase II-specific"/>
    <property type="evidence" value="ECO:0007669"/>
    <property type="project" value="InterPro"/>
</dbReference>
<feature type="compositionally biased region" description="Polar residues" evidence="6">
    <location>
        <begin position="602"/>
        <end position="611"/>
    </location>
</feature>
<dbReference type="CDD" id="cd00067">
    <property type="entry name" value="GAL4"/>
    <property type="match status" value="2"/>
</dbReference>
<accession>A0A9Q0B8B3</accession>
<dbReference type="PANTHER" id="PTHR47338">
    <property type="entry name" value="ZN(II)2CYS6 TRANSCRIPTION FACTOR (EUROFUNG)-RELATED"/>
    <property type="match status" value="1"/>
</dbReference>
<feature type="compositionally biased region" description="Polar residues" evidence="6">
    <location>
        <begin position="140"/>
        <end position="161"/>
    </location>
</feature>
<evidence type="ECO:0000256" key="4">
    <source>
        <dbReference type="ARBA" id="ARBA00023163"/>
    </source>
</evidence>
<dbReference type="InterPro" id="IPR036864">
    <property type="entry name" value="Zn2-C6_fun-type_DNA-bd_sf"/>
</dbReference>
<dbReference type="PROSITE" id="PS50048">
    <property type="entry name" value="ZN2_CY6_FUNGAL_2"/>
    <property type="match status" value="2"/>
</dbReference>
<dbReference type="OrthoDB" id="2017365at2759"/>
<dbReference type="Gene3D" id="4.10.240.10">
    <property type="entry name" value="Zn(2)-C6 fungal-type DNA-binding domain"/>
    <property type="match status" value="2"/>
</dbReference>
<comment type="subcellular location">
    <subcellularLocation>
        <location evidence="1">Nucleus</location>
    </subcellularLocation>
</comment>
<dbReference type="InterPro" id="IPR001138">
    <property type="entry name" value="Zn2Cys6_DnaBD"/>
</dbReference>
<dbReference type="GO" id="GO:0006351">
    <property type="term" value="P:DNA-templated transcription"/>
    <property type="evidence" value="ECO:0007669"/>
    <property type="project" value="InterPro"/>
</dbReference>
<feature type="region of interest" description="Disordered" evidence="6">
    <location>
        <begin position="643"/>
        <end position="663"/>
    </location>
</feature>
<keyword evidence="5" id="KW-0539">Nucleus</keyword>
<name>A0A9Q0B8B3_9PEZI</name>
<evidence type="ECO:0000256" key="6">
    <source>
        <dbReference type="SAM" id="MobiDB-lite"/>
    </source>
</evidence>
<dbReference type="GO" id="GO:0008270">
    <property type="term" value="F:zinc ion binding"/>
    <property type="evidence" value="ECO:0007669"/>
    <property type="project" value="InterPro"/>
</dbReference>
<dbReference type="PROSITE" id="PS00463">
    <property type="entry name" value="ZN2_CY6_FUNGAL_1"/>
    <property type="match status" value="1"/>
</dbReference>
<feature type="domain" description="Zn(2)-C6 fungal-type" evidence="7">
    <location>
        <begin position="82"/>
        <end position="112"/>
    </location>
</feature>
<dbReference type="PANTHER" id="PTHR47338:SF7">
    <property type="entry name" value="ZN(II)2CYS6 TRANSCRIPTION FACTOR (EUROFUNG)"/>
    <property type="match status" value="1"/>
</dbReference>
<dbReference type="InterPro" id="IPR007219">
    <property type="entry name" value="XnlR_reg_dom"/>
</dbReference>
<evidence type="ECO:0000256" key="3">
    <source>
        <dbReference type="ARBA" id="ARBA00023015"/>
    </source>
</evidence>
<dbReference type="InterPro" id="IPR050815">
    <property type="entry name" value="TF_fung"/>
</dbReference>
<evidence type="ECO:0000256" key="2">
    <source>
        <dbReference type="ARBA" id="ARBA00022723"/>
    </source>
</evidence>
<evidence type="ECO:0000256" key="1">
    <source>
        <dbReference type="ARBA" id="ARBA00004123"/>
    </source>
</evidence>
<keyword evidence="4" id="KW-0804">Transcription</keyword>
<dbReference type="Proteomes" id="UP001056436">
    <property type="component" value="Unassembled WGS sequence"/>
</dbReference>
<dbReference type="Pfam" id="PF00172">
    <property type="entry name" value="Zn_clus"/>
    <property type="match status" value="2"/>
</dbReference>
<protein>
    <recommendedName>
        <fullName evidence="7">Zn(2)-C6 fungal-type domain-containing protein</fullName>
    </recommendedName>
</protein>
<dbReference type="SMART" id="SM00066">
    <property type="entry name" value="GAL4"/>
    <property type="match status" value="2"/>
</dbReference>
<dbReference type="GO" id="GO:0003677">
    <property type="term" value="F:DNA binding"/>
    <property type="evidence" value="ECO:0007669"/>
    <property type="project" value="InterPro"/>
</dbReference>
<dbReference type="AlphaFoldDB" id="A0A9Q0B8B3"/>
<proteinExistence type="predicted"/>
<gene>
    <name evidence="8" type="ORF">CABS02_00135</name>
</gene>
<reference evidence="8" key="1">
    <citation type="submission" date="2019-01" db="EMBL/GenBank/DDBJ databases">
        <title>Colletotrichum abscissum LGMF1257.</title>
        <authorList>
            <person name="Baroncelli R."/>
        </authorList>
    </citation>
    <scope>NUCLEOTIDE SEQUENCE</scope>
    <source>
        <strain evidence="8">Ca142</strain>
    </source>
</reference>
<feature type="domain" description="Zn(2)-C6 fungal-type" evidence="7">
    <location>
        <begin position="19"/>
        <end position="49"/>
    </location>
</feature>
<evidence type="ECO:0000256" key="5">
    <source>
        <dbReference type="ARBA" id="ARBA00023242"/>
    </source>
</evidence>
<keyword evidence="2" id="KW-0479">Metal-binding</keyword>